<dbReference type="SMART" id="SM00194">
    <property type="entry name" value="PTPc"/>
    <property type="match status" value="1"/>
</dbReference>
<dbReference type="PROSITE" id="PS50056">
    <property type="entry name" value="TYR_PHOSPHATASE_2"/>
    <property type="match status" value="1"/>
</dbReference>
<dbReference type="PROSITE" id="PS50055">
    <property type="entry name" value="TYR_PHOSPHATASE_PTP"/>
    <property type="match status" value="1"/>
</dbReference>
<dbReference type="GO" id="GO:0048666">
    <property type="term" value="P:neuron development"/>
    <property type="evidence" value="ECO:0007669"/>
    <property type="project" value="UniProtKB-ARBA"/>
</dbReference>
<dbReference type="InterPro" id="IPR000387">
    <property type="entry name" value="Tyr_Pase_dom"/>
</dbReference>
<protein>
    <submittedName>
        <fullName evidence="4">Uncharacterized protein</fullName>
    </submittedName>
</protein>
<organism evidence="4 5">
    <name type="scientific">Allacma fusca</name>
    <dbReference type="NCBI Taxonomy" id="39272"/>
    <lineage>
        <taxon>Eukaryota</taxon>
        <taxon>Metazoa</taxon>
        <taxon>Ecdysozoa</taxon>
        <taxon>Arthropoda</taxon>
        <taxon>Hexapoda</taxon>
        <taxon>Collembola</taxon>
        <taxon>Symphypleona</taxon>
        <taxon>Sminthuridae</taxon>
        <taxon>Allacma</taxon>
    </lineage>
</organism>
<dbReference type="Pfam" id="PF00102">
    <property type="entry name" value="Y_phosphatase"/>
    <property type="match status" value="1"/>
</dbReference>
<dbReference type="PANTHER" id="PTHR19134:SF449">
    <property type="entry name" value="TYROSINE-PROTEIN PHOSPHATASE 1"/>
    <property type="match status" value="1"/>
</dbReference>
<dbReference type="AlphaFoldDB" id="A0A8J2P3S2"/>
<feature type="signal peptide" evidence="1">
    <location>
        <begin position="1"/>
        <end position="18"/>
    </location>
</feature>
<dbReference type="InterPro" id="IPR050348">
    <property type="entry name" value="Protein-Tyr_Phosphatase"/>
</dbReference>
<reference evidence="4" key="1">
    <citation type="submission" date="2021-06" db="EMBL/GenBank/DDBJ databases">
        <authorList>
            <person name="Hodson N. C."/>
            <person name="Mongue J. A."/>
            <person name="Jaron S. K."/>
        </authorList>
    </citation>
    <scope>NUCLEOTIDE SEQUENCE</scope>
</reference>
<accession>A0A8J2P3S2</accession>
<dbReference type="OrthoDB" id="6144703at2759"/>
<name>A0A8J2P3S2_9HEXA</name>
<evidence type="ECO:0000313" key="4">
    <source>
        <dbReference type="EMBL" id="CAG7729949.1"/>
    </source>
</evidence>
<proteinExistence type="predicted"/>
<sequence>MHCIIYLIWFLHALSSYGDYSCFFNIADNFRPYLTSFQGNTHTDYINAVFVDGYRQSKGYIVTEWPLPDTISYLWSLVYDYDASAVVVLANPDPTTQYPPFWPDSSRSKKYGPVFTIDHMSHNHYNNIKSWIFRINKKIVSLTELMAGVKAEPKKCQLFQLTCWPMEHKVPTSTNSLVELMNMVERWRARSDYGPVVVVSPDGRSRAGVYCAANACIEQVIQYGEVDVFTAVKTVRRHRPQMIENMTEYKYCYDVVLHYV</sequence>
<feature type="non-terminal residue" evidence="4">
    <location>
        <position position="1"/>
    </location>
</feature>
<gene>
    <name evidence="4" type="ORF">AFUS01_LOCUS18632</name>
</gene>
<dbReference type="EMBL" id="CAJVCH010186867">
    <property type="protein sequence ID" value="CAG7729949.1"/>
    <property type="molecule type" value="Genomic_DNA"/>
</dbReference>
<keyword evidence="1" id="KW-0732">Signal</keyword>
<evidence type="ECO:0000259" key="2">
    <source>
        <dbReference type="PROSITE" id="PS50055"/>
    </source>
</evidence>
<dbReference type="PANTHER" id="PTHR19134">
    <property type="entry name" value="RECEPTOR-TYPE TYROSINE-PROTEIN PHOSPHATASE"/>
    <property type="match status" value="1"/>
</dbReference>
<dbReference type="GO" id="GO:0004725">
    <property type="term" value="F:protein tyrosine phosphatase activity"/>
    <property type="evidence" value="ECO:0007669"/>
    <property type="project" value="InterPro"/>
</dbReference>
<evidence type="ECO:0000256" key="1">
    <source>
        <dbReference type="SAM" id="SignalP"/>
    </source>
</evidence>
<dbReference type="InterPro" id="IPR000242">
    <property type="entry name" value="PTP_cat"/>
</dbReference>
<feature type="chain" id="PRO_5035169538" evidence="1">
    <location>
        <begin position="19"/>
        <end position="260"/>
    </location>
</feature>
<keyword evidence="5" id="KW-1185">Reference proteome</keyword>
<comment type="caution">
    <text evidence="4">The sequence shown here is derived from an EMBL/GenBank/DDBJ whole genome shotgun (WGS) entry which is preliminary data.</text>
</comment>
<dbReference type="SMART" id="SM00404">
    <property type="entry name" value="PTPc_motif"/>
    <property type="match status" value="1"/>
</dbReference>
<evidence type="ECO:0000313" key="5">
    <source>
        <dbReference type="Proteomes" id="UP000708208"/>
    </source>
</evidence>
<dbReference type="InterPro" id="IPR003595">
    <property type="entry name" value="Tyr_Pase_cat"/>
</dbReference>
<dbReference type="Proteomes" id="UP000708208">
    <property type="component" value="Unassembled WGS sequence"/>
</dbReference>
<feature type="domain" description="Tyrosine-protein phosphatase" evidence="2">
    <location>
        <begin position="20"/>
        <end position="259"/>
    </location>
</feature>
<feature type="domain" description="Tyrosine specific protein phosphatases" evidence="3">
    <location>
        <begin position="178"/>
        <end position="250"/>
    </location>
</feature>
<evidence type="ECO:0000259" key="3">
    <source>
        <dbReference type="PROSITE" id="PS50056"/>
    </source>
</evidence>